<gene>
    <name evidence="2" type="ORF">SAMN05660443_0701</name>
</gene>
<reference evidence="2 3" key="1">
    <citation type="submission" date="2016-10" db="EMBL/GenBank/DDBJ databases">
        <authorList>
            <person name="de Groot N.N."/>
        </authorList>
    </citation>
    <scope>NUCLEOTIDE SEQUENCE [LARGE SCALE GENOMIC DNA]</scope>
    <source>
        <strain evidence="2 3">DSM 18438</strain>
    </source>
</reference>
<dbReference type="RefSeq" id="WP_091959208.1">
    <property type="nucleotide sequence ID" value="NZ_FOLH01000001.1"/>
</dbReference>
<name>A0A1I1ENC8_9GAMM</name>
<evidence type="ECO:0000256" key="1">
    <source>
        <dbReference type="SAM" id="SignalP"/>
    </source>
</evidence>
<dbReference type="PROSITE" id="PS51257">
    <property type="entry name" value="PROKAR_LIPOPROTEIN"/>
    <property type="match status" value="1"/>
</dbReference>
<feature type="signal peptide" evidence="1">
    <location>
        <begin position="1"/>
        <end position="19"/>
    </location>
</feature>
<sequence length="355" mass="40762">MSRAWLLVVLISSSVLLLAGCSGSSTQQLLDDYLTRVTRALEIDAIQPEARPTLPNWPSASQREVPLQGIRLGLLEAYGLRACPDLLTRVAERNNQLGRVMIPSQRFLYELRLASTLQSCVENPSTQVEAETLEELERLTQQVYRRLPAVFWNFLVSSDEMAGLFSLSGEGLSPDRHLPLSEQQTQLEYLLETARLLENQQRPSRYQDFERELRVFRDQAVVGQLLRAFTDANRYLQAVNHQLRQRLEGTLLCPRPTPELPRAQISQNVLLNVYIADVQPWFARLERKAQIWLPAINQLLDSPLAPSAIQEYRETWINPDNPETPWRRFQELNRQHAGYWEKLLQQCGLQPGLAD</sequence>
<dbReference type="STRING" id="1122252.SAMN05660443_0701"/>
<keyword evidence="1" id="KW-0732">Signal</keyword>
<feature type="chain" id="PRO_5011463840" description="DUF3080 domain-containing protein" evidence="1">
    <location>
        <begin position="20"/>
        <end position="355"/>
    </location>
</feature>
<organism evidence="2 3">
    <name type="scientific">Marinospirillum celere</name>
    <dbReference type="NCBI Taxonomy" id="1122252"/>
    <lineage>
        <taxon>Bacteria</taxon>
        <taxon>Pseudomonadati</taxon>
        <taxon>Pseudomonadota</taxon>
        <taxon>Gammaproteobacteria</taxon>
        <taxon>Oceanospirillales</taxon>
        <taxon>Oceanospirillaceae</taxon>
        <taxon>Marinospirillum</taxon>
    </lineage>
</organism>
<accession>A0A1I1ENC8</accession>
<dbReference type="InterPro" id="IPR021431">
    <property type="entry name" value="DUF3080"/>
</dbReference>
<evidence type="ECO:0008006" key="4">
    <source>
        <dbReference type="Google" id="ProtNLM"/>
    </source>
</evidence>
<dbReference type="OrthoDB" id="6997572at2"/>
<dbReference type="EMBL" id="FOLH01000001">
    <property type="protein sequence ID" value="SFB88166.1"/>
    <property type="molecule type" value="Genomic_DNA"/>
</dbReference>
<proteinExistence type="predicted"/>
<evidence type="ECO:0000313" key="3">
    <source>
        <dbReference type="Proteomes" id="UP000199058"/>
    </source>
</evidence>
<keyword evidence="3" id="KW-1185">Reference proteome</keyword>
<dbReference type="Pfam" id="PF11279">
    <property type="entry name" value="DUF3080"/>
    <property type="match status" value="1"/>
</dbReference>
<dbReference type="Proteomes" id="UP000199058">
    <property type="component" value="Unassembled WGS sequence"/>
</dbReference>
<dbReference type="AlphaFoldDB" id="A0A1I1ENC8"/>
<evidence type="ECO:0000313" key="2">
    <source>
        <dbReference type="EMBL" id="SFB88166.1"/>
    </source>
</evidence>
<protein>
    <recommendedName>
        <fullName evidence="4">DUF3080 domain-containing protein</fullName>
    </recommendedName>
</protein>